<reference evidence="4" key="1">
    <citation type="submission" date="2020-01" db="EMBL/GenBank/DDBJ databases">
        <title>Genome sequence of Kobresia littledalei, the first chromosome-level genome in the family Cyperaceae.</title>
        <authorList>
            <person name="Qu G."/>
        </authorList>
    </citation>
    <scope>NUCLEOTIDE SEQUENCE</scope>
    <source>
        <strain evidence="4">C.B.Clarke</strain>
        <tissue evidence="4">Leaf</tissue>
    </source>
</reference>
<feature type="region of interest" description="Leucine repeat I (LRI)" evidence="3">
    <location>
        <begin position="202"/>
        <end position="262"/>
    </location>
</feature>
<evidence type="ECO:0000313" key="5">
    <source>
        <dbReference type="Proteomes" id="UP000623129"/>
    </source>
</evidence>
<evidence type="ECO:0000313" key="4">
    <source>
        <dbReference type="EMBL" id="KAF3329318.1"/>
    </source>
</evidence>
<dbReference type="OrthoDB" id="615187at2759"/>
<dbReference type="Proteomes" id="UP000623129">
    <property type="component" value="Unassembled WGS sequence"/>
</dbReference>
<sequence length="574" mass="64019">MSLIRAATESTAYGGSNLYTRKGTPNRSGLYHYGLETYSPDFYTEPYISSSSPLSNSSESEPSIPGSLYDLQVSSNLHQLMANSNNSPIILDGSSSFNNSISSSNISHQSPQSVLVSDNQNGPNFDIQMDNLEFDEDDIQLKLQELEHALLGDADEDLIDPYQMLDLDQEPVWETSIKEIQTPASPKECSSESSFSCNGEARTPRQLLLDCAAAISEGSIAIANNIINELRKQVSIQGNPPQRLAAYLTEGLAARIESSGNGIYKALKCKEPPSSYQLSAMQILFEVCPCFRFGFMAANYAIIEACRGEQKLHIIDFDINQGTQYINLIQALASHPNKPRKLRITGIDDPESVQRKIGGLRIIGQRLEKLAEDCKIEFEFQAIAGQVGEIGPEMLECRRGEALVVNFAFQLHHMPDESVSTVNERDRLLRMVKGLRPKLVTVVEQDVNANTAPFYARFVEVYNYYSAIFESLDATLPRDSADRLNVERQCLARDIVNIVACEGPDRIERYEAAGKWKARMMMAGFVSSPFNSSVATNIRTLLKSYCDRYRFEEEPGSFHFGWENKILVVASAWK</sequence>
<comment type="caution">
    <text evidence="4">The sequence shown here is derived from an EMBL/GenBank/DDBJ whole genome shotgun (WGS) entry which is preliminary data.</text>
</comment>
<comment type="similarity">
    <text evidence="3">Belongs to the GRAS family.</text>
</comment>
<feature type="region of interest" description="VHIID" evidence="3">
    <location>
        <begin position="281"/>
        <end position="346"/>
    </location>
</feature>
<dbReference type="PROSITE" id="PS50985">
    <property type="entry name" value="GRAS"/>
    <property type="match status" value="1"/>
</dbReference>
<evidence type="ECO:0000256" key="2">
    <source>
        <dbReference type="ARBA" id="ARBA00023163"/>
    </source>
</evidence>
<keyword evidence="5" id="KW-1185">Reference proteome</keyword>
<gene>
    <name evidence="4" type="ORF">FCM35_KLT04649</name>
</gene>
<dbReference type="AlphaFoldDB" id="A0A833R3H6"/>
<keyword evidence="2" id="KW-0804">Transcription</keyword>
<keyword evidence="1" id="KW-0805">Transcription regulation</keyword>
<evidence type="ECO:0000256" key="1">
    <source>
        <dbReference type="ARBA" id="ARBA00023015"/>
    </source>
</evidence>
<evidence type="ECO:0000256" key="3">
    <source>
        <dbReference type="PROSITE-ProRule" id="PRU01191"/>
    </source>
</evidence>
<name>A0A833R3H6_9POAL</name>
<protein>
    <submittedName>
        <fullName evidence="4">Scarecrow-like protein 1</fullName>
    </submittedName>
</protein>
<comment type="caution">
    <text evidence="3">Lacks conserved residue(s) required for the propagation of feature annotation.</text>
</comment>
<feature type="region of interest" description="Leucine repeat II (LRII)" evidence="3">
    <location>
        <begin position="362"/>
        <end position="394"/>
    </location>
</feature>
<feature type="short sequence motif" description="VHIID" evidence="3">
    <location>
        <begin position="312"/>
        <end position="316"/>
    </location>
</feature>
<proteinExistence type="inferred from homology"/>
<organism evidence="4 5">
    <name type="scientific">Carex littledalei</name>
    <dbReference type="NCBI Taxonomy" id="544730"/>
    <lineage>
        <taxon>Eukaryota</taxon>
        <taxon>Viridiplantae</taxon>
        <taxon>Streptophyta</taxon>
        <taxon>Embryophyta</taxon>
        <taxon>Tracheophyta</taxon>
        <taxon>Spermatophyta</taxon>
        <taxon>Magnoliopsida</taxon>
        <taxon>Liliopsida</taxon>
        <taxon>Poales</taxon>
        <taxon>Cyperaceae</taxon>
        <taxon>Cyperoideae</taxon>
        <taxon>Cariceae</taxon>
        <taxon>Carex</taxon>
        <taxon>Carex subgen. Euthyceras</taxon>
    </lineage>
</organism>
<feature type="region of interest" description="SAW" evidence="3">
    <location>
        <begin position="500"/>
        <end position="574"/>
    </location>
</feature>
<dbReference type="InterPro" id="IPR005202">
    <property type="entry name" value="TF_GRAS"/>
</dbReference>
<dbReference type="Pfam" id="PF03514">
    <property type="entry name" value="GRAS"/>
    <property type="match status" value="1"/>
</dbReference>
<dbReference type="PANTHER" id="PTHR31636">
    <property type="entry name" value="OSJNBA0084A10.13 PROTEIN-RELATED"/>
    <property type="match status" value="1"/>
</dbReference>
<accession>A0A833R3H6</accession>
<dbReference type="EMBL" id="SWLB01000014">
    <property type="protein sequence ID" value="KAF3329318.1"/>
    <property type="molecule type" value="Genomic_DNA"/>
</dbReference>